<accession>A0ABW6EU80</accession>
<dbReference type="EMBL" id="JBHXOF010000033">
    <property type="protein sequence ID" value="MFD4217566.1"/>
    <property type="molecule type" value="Genomic_DNA"/>
</dbReference>
<evidence type="ECO:0000256" key="1">
    <source>
        <dbReference type="SAM" id="MobiDB-lite"/>
    </source>
</evidence>
<evidence type="ECO:0000313" key="3">
    <source>
        <dbReference type="Proteomes" id="UP001598251"/>
    </source>
</evidence>
<feature type="compositionally biased region" description="Basic and acidic residues" evidence="1">
    <location>
        <begin position="198"/>
        <end position="212"/>
    </location>
</feature>
<feature type="region of interest" description="Disordered" evidence="1">
    <location>
        <begin position="191"/>
        <end position="212"/>
    </location>
</feature>
<evidence type="ECO:0000313" key="2">
    <source>
        <dbReference type="EMBL" id="MFD4217566.1"/>
    </source>
</evidence>
<name>A0ABW6EU80_9ACTN</name>
<proteinExistence type="predicted"/>
<gene>
    <name evidence="2" type="ORF">ACFWSS_32340</name>
</gene>
<keyword evidence="3" id="KW-1185">Reference proteome</keyword>
<evidence type="ECO:0008006" key="4">
    <source>
        <dbReference type="Google" id="ProtNLM"/>
    </source>
</evidence>
<protein>
    <recommendedName>
        <fullName evidence="4">Lipoprotein</fullName>
    </recommendedName>
</protein>
<organism evidence="2 3">
    <name type="scientific">Streptomyces sindenensis</name>
    <dbReference type="NCBI Taxonomy" id="67363"/>
    <lineage>
        <taxon>Bacteria</taxon>
        <taxon>Bacillati</taxon>
        <taxon>Actinomycetota</taxon>
        <taxon>Actinomycetes</taxon>
        <taxon>Kitasatosporales</taxon>
        <taxon>Streptomycetaceae</taxon>
        <taxon>Streptomyces</taxon>
    </lineage>
</organism>
<dbReference type="Proteomes" id="UP001598251">
    <property type="component" value="Unassembled WGS sequence"/>
</dbReference>
<dbReference type="RefSeq" id="WP_382830949.1">
    <property type="nucleotide sequence ID" value="NZ_JBHXLY010000046.1"/>
</dbReference>
<reference evidence="2 3" key="1">
    <citation type="submission" date="2024-09" db="EMBL/GenBank/DDBJ databases">
        <title>The Natural Products Discovery Center: Release of the First 8490 Sequenced Strains for Exploring Actinobacteria Biosynthetic Diversity.</title>
        <authorList>
            <person name="Kalkreuter E."/>
            <person name="Kautsar S.A."/>
            <person name="Yang D."/>
            <person name="Bader C.D."/>
            <person name="Teijaro C.N."/>
            <person name="Fluegel L."/>
            <person name="Davis C.M."/>
            <person name="Simpson J.R."/>
            <person name="Lauterbach L."/>
            <person name="Steele A.D."/>
            <person name="Gui C."/>
            <person name="Meng S."/>
            <person name="Li G."/>
            <person name="Viehrig K."/>
            <person name="Ye F."/>
            <person name="Su P."/>
            <person name="Kiefer A.F."/>
            <person name="Nichols A."/>
            <person name="Cepeda A.J."/>
            <person name="Yan W."/>
            <person name="Fan B."/>
            <person name="Jiang Y."/>
            <person name="Adhikari A."/>
            <person name="Zheng C.-J."/>
            <person name="Schuster L."/>
            <person name="Cowan T.M."/>
            <person name="Smanski M.J."/>
            <person name="Chevrette M.G."/>
            <person name="De Carvalho L.P.S."/>
            <person name="Shen B."/>
        </authorList>
    </citation>
    <scope>NUCLEOTIDE SEQUENCE [LARGE SCALE GENOMIC DNA]</scope>
    <source>
        <strain evidence="2 3">NPDC058546</strain>
    </source>
</reference>
<sequence length="212" mass="20764">MTALKIRKLTVTGKPVSCPNRGTGAPRELTLLPSGGVINATCGEMHADASGKRRSRAQCFFQVDTLTTAQLHTIAQAEEGKPFRLVLKAGGGTIEGVLVAKGQGAAQSKAARAAAAAAAKSGQSAPAGPAKPAGRATGGSIAAAFGAVAAVAGAVGQTAAAAGQVATAGASAVGSVADLGREGIGAARDGIREAGAAGERRHERKMRTSGED</sequence>
<comment type="caution">
    <text evidence="2">The sequence shown here is derived from an EMBL/GenBank/DDBJ whole genome shotgun (WGS) entry which is preliminary data.</text>
</comment>